<accession>A0ACC3MGQ4</accession>
<reference evidence="1" key="1">
    <citation type="submission" date="2023-07" db="EMBL/GenBank/DDBJ databases">
        <title>Black Yeasts Isolated from many extreme environments.</title>
        <authorList>
            <person name="Coleine C."/>
            <person name="Stajich J.E."/>
            <person name="Selbmann L."/>
        </authorList>
    </citation>
    <scope>NUCLEOTIDE SEQUENCE</scope>
    <source>
        <strain evidence="1">CCFEE 5714</strain>
    </source>
</reference>
<sequence length="799" mass="86700">MEQHADVEAIRRRANALLESLLQHAATNNRSSQETASIITDLAFRDQDQNAVRELFAKTNTFAAPAQQVSDRRAASSTAPSAIASIPERDSPTPPGKTVKSQSSRRLLRLPRFGSKSGSTESKTASQASQADLRRPPSNINAAFEDLLGLQPGALDTKTCRGKKDSDRKMQASSASSNGRSTSKAVPMSSCFSQTPSNASISTEYRCIVCDDPLSSKGVCKRHLEEQHVAPNMYKCENCPQRFKVKADAKRHCMGCGAGVLLFTTVKPEAKKVHASGFTGELFSSMAKYIDHLLELSGNTERRPEYSLHRKLRALLSQPSFYHLVQEISHRVWDSKDAWKDLRWDGVFLNKATELLEYAVVRGDGMIDFNKSSALQQTQEVRVYLEYLLSGGAMVQHPTSDQAAHINPAGGNRTGLYNAYYPTPSASASSTASTIFSGPPSTHSPDKINAAHPPALGTLLSSSADSTPLALIDIKGKRHLSDQSRSFIPDRSPPGPPLVPMSDTHVYNTAMQGPQQPLTMNPAMTSLPLRPQEFGLPLHDSAVAGTTDGDGSYVNPAPRRVSSGAASELTLTSSYPEHQSFGAPTYDYLLWPQQQKFEGYPFGFDGGLDCTVPDTGHYYPGNASIRTSSVMSDQTDNMAQNIVLETSMGAVALELYTSHAPKTCQNFSTLASRNYYNGTIFHRVIPGFMIQGGDPTGTGRGGSSIYGEKFEDEIRSDLKHTGAGVLSMANSGPDTNGSQFFISLAPTPWLDGKHTIFGRVKNGMRIVQRIGLVKTGAEDRPVEEVKIVSARVLQGDEDE</sequence>
<keyword evidence="2" id="KW-1185">Reference proteome</keyword>
<organism evidence="1 2">
    <name type="scientific">Vermiconidia calcicola</name>
    <dbReference type="NCBI Taxonomy" id="1690605"/>
    <lineage>
        <taxon>Eukaryota</taxon>
        <taxon>Fungi</taxon>
        <taxon>Dikarya</taxon>
        <taxon>Ascomycota</taxon>
        <taxon>Pezizomycotina</taxon>
        <taxon>Dothideomycetes</taxon>
        <taxon>Dothideomycetidae</taxon>
        <taxon>Mycosphaerellales</taxon>
        <taxon>Extremaceae</taxon>
        <taxon>Vermiconidia</taxon>
    </lineage>
</organism>
<evidence type="ECO:0000313" key="1">
    <source>
        <dbReference type="EMBL" id="KAK3690610.1"/>
    </source>
</evidence>
<dbReference type="Proteomes" id="UP001281147">
    <property type="component" value="Unassembled WGS sequence"/>
</dbReference>
<proteinExistence type="predicted"/>
<comment type="caution">
    <text evidence="1">The sequence shown here is derived from an EMBL/GenBank/DDBJ whole genome shotgun (WGS) entry which is preliminary data.</text>
</comment>
<name>A0ACC3MGQ4_9PEZI</name>
<gene>
    <name evidence="1" type="primary">cyp1_1</name>
    <name evidence="1" type="ORF">LTR37_019106</name>
</gene>
<dbReference type="EC" id="5.2.1.8" evidence="1"/>
<protein>
    <submittedName>
        <fullName evidence="1">Peptidyl-prolyl cis-trans isomerase-like 1</fullName>
        <ecNumber evidence="1">5.2.1.8</ecNumber>
    </submittedName>
</protein>
<dbReference type="EMBL" id="JAUTXU010000285">
    <property type="protein sequence ID" value="KAK3690610.1"/>
    <property type="molecule type" value="Genomic_DNA"/>
</dbReference>
<evidence type="ECO:0000313" key="2">
    <source>
        <dbReference type="Proteomes" id="UP001281147"/>
    </source>
</evidence>